<protein>
    <submittedName>
        <fullName evidence="2">Uncharacterized protein</fullName>
    </submittedName>
</protein>
<proteinExistence type="predicted"/>
<comment type="caution">
    <text evidence="2">The sequence shown here is derived from an EMBL/GenBank/DDBJ whole genome shotgun (WGS) entry which is preliminary data.</text>
</comment>
<organism evidence="2 3">
    <name type="scientific">Purpureocillium lilacinum</name>
    <name type="common">Paecilomyces lilacinus</name>
    <dbReference type="NCBI Taxonomy" id="33203"/>
    <lineage>
        <taxon>Eukaryota</taxon>
        <taxon>Fungi</taxon>
        <taxon>Dikarya</taxon>
        <taxon>Ascomycota</taxon>
        <taxon>Pezizomycotina</taxon>
        <taxon>Sordariomycetes</taxon>
        <taxon>Hypocreomycetidae</taxon>
        <taxon>Hypocreales</taxon>
        <taxon>Ophiocordycipitaceae</taxon>
        <taxon>Purpureocillium</taxon>
    </lineage>
</organism>
<evidence type="ECO:0000313" key="2">
    <source>
        <dbReference type="EMBL" id="PWI74632.1"/>
    </source>
</evidence>
<evidence type="ECO:0000256" key="1">
    <source>
        <dbReference type="SAM" id="MobiDB-lite"/>
    </source>
</evidence>
<name>A0A2U3EJH2_PURLI</name>
<dbReference type="Proteomes" id="UP000245956">
    <property type="component" value="Unassembled WGS sequence"/>
</dbReference>
<dbReference type="EMBL" id="LCWV01000003">
    <property type="protein sequence ID" value="PWI74632.1"/>
    <property type="molecule type" value="Genomic_DNA"/>
</dbReference>
<dbReference type="AlphaFoldDB" id="A0A2U3EJH2"/>
<reference evidence="2 3" key="1">
    <citation type="journal article" date="2016" name="Front. Microbiol.">
        <title>Genome and transcriptome sequences reveal the specific parasitism of the nematophagous Purpureocillium lilacinum 36-1.</title>
        <authorList>
            <person name="Xie J."/>
            <person name="Li S."/>
            <person name="Mo C."/>
            <person name="Xiao X."/>
            <person name="Peng D."/>
            <person name="Wang G."/>
            <person name="Xiao Y."/>
        </authorList>
    </citation>
    <scope>NUCLEOTIDE SEQUENCE [LARGE SCALE GENOMIC DNA]</scope>
    <source>
        <strain evidence="2 3">36-1</strain>
    </source>
</reference>
<gene>
    <name evidence="2" type="ORF">PCL_07946</name>
</gene>
<sequence>MNVGGRDLSIGLITGYDGQRALDNGLRRPAEYRGCGRALKGDFFFVHQGRRLASACLERSNNGVDGARQLAGGGGTMGTVSDHEASFGAAEGCQQAGGSWPGTYGATKGTKQQLWGRWRCPSALGLAHVHCQKSKVPVQARVRCRIVDGVAPRAGGRWPATYQTVAAGRHLSLAMAAGDDADTASAADAAAGARGGAPRTHPPIISRQPLERPWLAALTAAHSHGATSGEERRGAGVGTTNAGERRTDWSAIACVRVHARVRELACGEVGGRAGGPRPGQANDRQRLAWAQHVDDGERRVDFACERVDFMDEGEGD</sequence>
<accession>A0A2U3EJH2</accession>
<feature type="region of interest" description="Disordered" evidence="1">
    <location>
        <begin position="223"/>
        <end position="242"/>
    </location>
</feature>
<evidence type="ECO:0000313" key="3">
    <source>
        <dbReference type="Proteomes" id="UP000245956"/>
    </source>
</evidence>